<dbReference type="SUPFAM" id="SSF55781">
    <property type="entry name" value="GAF domain-like"/>
    <property type="match status" value="1"/>
</dbReference>
<proteinExistence type="predicted"/>
<evidence type="ECO:0000259" key="4">
    <source>
        <dbReference type="PROSITE" id="PS50801"/>
    </source>
</evidence>
<gene>
    <name evidence="6" type="ORF">ABT272_02210</name>
</gene>
<organism evidence="6 7">
    <name type="scientific">Streptomyces sp. 900105245</name>
    <dbReference type="NCBI Taxonomy" id="3154379"/>
    <lineage>
        <taxon>Bacteria</taxon>
        <taxon>Bacillati</taxon>
        <taxon>Actinomycetota</taxon>
        <taxon>Actinomycetes</taxon>
        <taxon>Kitasatosporales</taxon>
        <taxon>Streptomycetaceae</taxon>
        <taxon>Streptomyces</taxon>
    </lineage>
</organism>
<sequence length="427" mass="46389">MKASPDRPGPPSGPPSDAPSGPPAPLVIETSVVEGLPAEGALLLRMSGSLDAQGAEAWSEELRGHLYQADRAGLRPVLDMAHVQVGGAAVLRTLSETARVRTGRPDLIIVRARPGVREAVHLARLDGVRLFATLDEALRELARTATRVEELPAWRSQMSDPLRPSYEELYKEVRALRARVRTAPVIGMAQGTLMVRYGLPDSGSAFRVLRETSQRFNVPLRVLVSAVVAARPPAGEEWFPGRLPLPVPQLRLLGRSGRDPRCRRQMTDAVLHESLAVGRAPAGYVQFVDPAVGTLTPETHYGCAETFLDHLVRGRDENTPDALARTRRRRVSVPDVAVDTLLSEDWRRVLLTTGTRALHSVPVLSSAGSCTGVITLQWAEAGHRPTAAQAEAIAVLAADTAAWLSWYHRSVLLDALEHLHRALRDSG</sequence>
<keyword evidence="1" id="KW-0805">Transcription regulation</keyword>
<evidence type="ECO:0000256" key="1">
    <source>
        <dbReference type="ARBA" id="ARBA00023015"/>
    </source>
</evidence>
<evidence type="ECO:0000313" key="6">
    <source>
        <dbReference type="EMBL" id="MER6426555.1"/>
    </source>
</evidence>
<dbReference type="RefSeq" id="WP_352062683.1">
    <property type="nucleotide sequence ID" value="NZ_JBEPAZ010000001.1"/>
</dbReference>
<dbReference type="Gene3D" id="3.30.450.40">
    <property type="match status" value="1"/>
</dbReference>
<dbReference type="SUPFAM" id="SSF52091">
    <property type="entry name" value="SpoIIaa-like"/>
    <property type="match status" value="1"/>
</dbReference>
<dbReference type="SMART" id="SM01012">
    <property type="entry name" value="ANTAR"/>
    <property type="match status" value="1"/>
</dbReference>
<dbReference type="InterPro" id="IPR036513">
    <property type="entry name" value="STAS_dom_sf"/>
</dbReference>
<dbReference type="Proteomes" id="UP001470023">
    <property type="component" value="Unassembled WGS sequence"/>
</dbReference>
<dbReference type="EMBL" id="JBEPAZ010000001">
    <property type="protein sequence ID" value="MER6426555.1"/>
    <property type="molecule type" value="Genomic_DNA"/>
</dbReference>
<feature type="region of interest" description="Disordered" evidence="3">
    <location>
        <begin position="1"/>
        <end position="25"/>
    </location>
</feature>
<dbReference type="InterPro" id="IPR029016">
    <property type="entry name" value="GAF-like_dom_sf"/>
</dbReference>
<name>A0ABV1TZU6_9ACTN</name>
<dbReference type="PROSITE" id="PS50921">
    <property type="entry name" value="ANTAR"/>
    <property type="match status" value="1"/>
</dbReference>
<dbReference type="Pfam" id="PF01740">
    <property type="entry name" value="STAS"/>
    <property type="match status" value="1"/>
</dbReference>
<feature type="compositionally biased region" description="Pro residues" evidence="3">
    <location>
        <begin position="7"/>
        <end position="25"/>
    </location>
</feature>
<keyword evidence="7" id="KW-1185">Reference proteome</keyword>
<dbReference type="Gene3D" id="3.30.750.24">
    <property type="entry name" value="STAS domain"/>
    <property type="match status" value="1"/>
</dbReference>
<dbReference type="Pfam" id="PF03861">
    <property type="entry name" value="ANTAR"/>
    <property type="match status" value="1"/>
</dbReference>
<dbReference type="InterPro" id="IPR005561">
    <property type="entry name" value="ANTAR"/>
</dbReference>
<comment type="caution">
    <text evidence="6">The sequence shown here is derived from an EMBL/GenBank/DDBJ whole genome shotgun (WGS) entry which is preliminary data.</text>
</comment>
<reference evidence="6 7" key="1">
    <citation type="submission" date="2024-06" db="EMBL/GenBank/DDBJ databases">
        <title>The Natural Products Discovery Center: Release of the First 8490 Sequenced Strains for Exploring Actinobacteria Biosynthetic Diversity.</title>
        <authorList>
            <person name="Kalkreuter E."/>
            <person name="Kautsar S.A."/>
            <person name="Yang D."/>
            <person name="Bader C.D."/>
            <person name="Teijaro C.N."/>
            <person name="Fluegel L."/>
            <person name="Davis C.M."/>
            <person name="Simpson J.R."/>
            <person name="Lauterbach L."/>
            <person name="Steele A.D."/>
            <person name="Gui C."/>
            <person name="Meng S."/>
            <person name="Li G."/>
            <person name="Viehrig K."/>
            <person name="Ye F."/>
            <person name="Su P."/>
            <person name="Kiefer A.F."/>
            <person name="Nichols A."/>
            <person name="Cepeda A.J."/>
            <person name="Yan W."/>
            <person name="Fan B."/>
            <person name="Jiang Y."/>
            <person name="Adhikari A."/>
            <person name="Zheng C.-J."/>
            <person name="Schuster L."/>
            <person name="Cowan T.M."/>
            <person name="Smanski M.J."/>
            <person name="Chevrette M.G."/>
            <person name="De Carvalho L.P.S."/>
            <person name="Shen B."/>
        </authorList>
    </citation>
    <scope>NUCLEOTIDE SEQUENCE [LARGE SCALE GENOMIC DNA]</scope>
    <source>
        <strain evidence="6 7">NPDC001166</strain>
    </source>
</reference>
<dbReference type="InterPro" id="IPR036388">
    <property type="entry name" value="WH-like_DNA-bd_sf"/>
</dbReference>
<evidence type="ECO:0000256" key="3">
    <source>
        <dbReference type="SAM" id="MobiDB-lite"/>
    </source>
</evidence>
<protein>
    <submittedName>
        <fullName evidence="6">ANTAR domain-containing protein</fullName>
    </submittedName>
</protein>
<feature type="domain" description="ANTAR" evidence="5">
    <location>
        <begin position="166"/>
        <end position="228"/>
    </location>
</feature>
<dbReference type="Gene3D" id="1.10.10.10">
    <property type="entry name" value="Winged helix-like DNA-binding domain superfamily/Winged helix DNA-binding domain"/>
    <property type="match status" value="1"/>
</dbReference>
<keyword evidence="2" id="KW-0804">Transcription</keyword>
<dbReference type="PROSITE" id="PS50801">
    <property type="entry name" value="STAS"/>
    <property type="match status" value="1"/>
</dbReference>
<feature type="domain" description="STAS" evidence="4">
    <location>
        <begin position="39"/>
        <end position="141"/>
    </location>
</feature>
<evidence type="ECO:0000313" key="7">
    <source>
        <dbReference type="Proteomes" id="UP001470023"/>
    </source>
</evidence>
<evidence type="ECO:0000259" key="5">
    <source>
        <dbReference type="PROSITE" id="PS50921"/>
    </source>
</evidence>
<evidence type="ECO:0000256" key="2">
    <source>
        <dbReference type="ARBA" id="ARBA00023163"/>
    </source>
</evidence>
<accession>A0ABV1TZU6</accession>
<dbReference type="InterPro" id="IPR002645">
    <property type="entry name" value="STAS_dom"/>
</dbReference>